<sequence length="224" mass="24943">MTSTSVPVTPELHAYILEHCSPRDEVQRWLIERTAELGPISRFQIAPEQGILLTMLTRLTRAEVAVEIGTFTGYSSICIARGLADGGRLICCDISEDWTAIAREAWRRTGLADRMDLRIGQALDTVNALPQDEHIDFAFVDADKKPYWDYYSALITRTKPGGIIAFDNTFRNGDVVDSRRAEAGKNGDPDPQAIHEFNGRLVADERVEVVMLPIADGLTIAQKR</sequence>
<dbReference type="Gene3D" id="3.40.50.150">
    <property type="entry name" value="Vaccinia Virus protein VP39"/>
    <property type="match status" value="1"/>
</dbReference>
<dbReference type="GO" id="GO:0032259">
    <property type="term" value="P:methylation"/>
    <property type="evidence" value="ECO:0007669"/>
    <property type="project" value="UniProtKB-KW"/>
</dbReference>
<comment type="caution">
    <text evidence="4">The sequence shown here is derived from an EMBL/GenBank/DDBJ whole genome shotgun (WGS) entry which is preliminary data.</text>
</comment>
<keyword evidence="3" id="KW-0949">S-adenosyl-L-methionine</keyword>
<evidence type="ECO:0000313" key="4">
    <source>
        <dbReference type="EMBL" id="MBR7828900.1"/>
    </source>
</evidence>
<dbReference type="GO" id="GO:0008171">
    <property type="term" value="F:O-methyltransferase activity"/>
    <property type="evidence" value="ECO:0007669"/>
    <property type="project" value="InterPro"/>
</dbReference>
<dbReference type="InterPro" id="IPR029063">
    <property type="entry name" value="SAM-dependent_MTases_sf"/>
</dbReference>
<dbReference type="InterPro" id="IPR050362">
    <property type="entry name" value="Cation-dep_OMT"/>
</dbReference>
<keyword evidence="1" id="KW-0489">Methyltransferase</keyword>
<dbReference type="PROSITE" id="PS51682">
    <property type="entry name" value="SAM_OMT_I"/>
    <property type="match status" value="1"/>
</dbReference>
<dbReference type="PANTHER" id="PTHR10509:SF14">
    <property type="entry name" value="CAFFEOYL-COA O-METHYLTRANSFERASE 3-RELATED"/>
    <property type="match status" value="1"/>
</dbReference>
<dbReference type="AlphaFoldDB" id="A0A941IHU4"/>
<gene>
    <name evidence="4" type="ORF">KDK95_21500</name>
</gene>
<protein>
    <submittedName>
        <fullName evidence="4">O-methyltransferase</fullName>
    </submittedName>
</protein>
<dbReference type="Pfam" id="PF01596">
    <property type="entry name" value="Methyltransf_3"/>
    <property type="match status" value="1"/>
</dbReference>
<dbReference type="PANTHER" id="PTHR10509">
    <property type="entry name" value="O-METHYLTRANSFERASE-RELATED"/>
    <property type="match status" value="1"/>
</dbReference>
<proteinExistence type="predicted"/>
<evidence type="ECO:0000256" key="1">
    <source>
        <dbReference type="ARBA" id="ARBA00022603"/>
    </source>
</evidence>
<organism evidence="4 5">
    <name type="scientific">Actinospica acidithermotolerans</name>
    <dbReference type="NCBI Taxonomy" id="2828514"/>
    <lineage>
        <taxon>Bacteria</taxon>
        <taxon>Bacillati</taxon>
        <taxon>Actinomycetota</taxon>
        <taxon>Actinomycetes</taxon>
        <taxon>Catenulisporales</taxon>
        <taxon>Actinospicaceae</taxon>
        <taxon>Actinospica</taxon>
    </lineage>
</organism>
<dbReference type="GO" id="GO:0008757">
    <property type="term" value="F:S-adenosylmethionine-dependent methyltransferase activity"/>
    <property type="evidence" value="ECO:0007669"/>
    <property type="project" value="TreeGrafter"/>
</dbReference>
<name>A0A941IHU4_9ACTN</name>
<dbReference type="CDD" id="cd02440">
    <property type="entry name" value="AdoMet_MTases"/>
    <property type="match status" value="1"/>
</dbReference>
<dbReference type="SUPFAM" id="SSF53335">
    <property type="entry name" value="S-adenosyl-L-methionine-dependent methyltransferases"/>
    <property type="match status" value="1"/>
</dbReference>
<reference evidence="4" key="1">
    <citation type="submission" date="2021-04" db="EMBL/GenBank/DDBJ databases">
        <title>Genome based classification of Actinospica acidithermotolerans sp. nov., an actinobacterium isolated from an Indonesian hot spring.</title>
        <authorList>
            <person name="Kusuma A.B."/>
            <person name="Putra K.E."/>
            <person name="Nafisah S."/>
            <person name="Loh J."/>
            <person name="Nouioui I."/>
            <person name="Goodfellow M."/>
        </authorList>
    </citation>
    <scope>NUCLEOTIDE SEQUENCE</scope>
    <source>
        <strain evidence="4">MGRD01-02</strain>
    </source>
</reference>
<keyword evidence="5" id="KW-1185">Reference proteome</keyword>
<dbReference type="RefSeq" id="WP_212520035.1">
    <property type="nucleotide sequence ID" value="NZ_JAGSOH010000069.1"/>
</dbReference>
<evidence type="ECO:0000256" key="2">
    <source>
        <dbReference type="ARBA" id="ARBA00022679"/>
    </source>
</evidence>
<dbReference type="EMBL" id="JAGSOH010000069">
    <property type="protein sequence ID" value="MBR7828900.1"/>
    <property type="molecule type" value="Genomic_DNA"/>
</dbReference>
<dbReference type="InterPro" id="IPR002935">
    <property type="entry name" value="SAM_O-MeTrfase"/>
</dbReference>
<evidence type="ECO:0000256" key="3">
    <source>
        <dbReference type="ARBA" id="ARBA00022691"/>
    </source>
</evidence>
<accession>A0A941IHU4</accession>
<dbReference type="Proteomes" id="UP000676325">
    <property type="component" value="Unassembled WGS sequence"/>
</dbReference>
<keyword evidence="2" id="KW-0808">Transferase</keyword>
<evidence type="ECO:0000313" key="5">
    <source>
        <dbReference type="Proteomes" id="UP000676325"/>
    </source>
</evidence>